<sequence>MAVDLHGRESLLPSQFFTEDDFISEKKHINKGGSSGACFAWDVPNRVASCGSSLIEMESDEDDCIAKLTRRLAQSQYLLEEDDPDVGSENPKLWGFTGWPQSTLWSPLGPNLGTQRETPVSPATAISGKGGTWDLFYDAAGINDDGPRYHHSQKLPATSLKSSLINPVKNPNAGFYSNQDLSDDHLRAFQFYQLKQQQLMKQNRDSVLWERRGWATQRQQSKERACSGFGNTPTWAALPQQPTHKAAGSGLRAIFLRGSDSRSGSCGTGVFLPRGTGNPSDSRKKQECSTALIPARVAQALKLNFDEMGVVSPSLGGRLSLQHDAAPGRRNSLYPPQKQHWPAPPAMKHQEMNVPRGWTH</sequence>
<comment type="caution">
    <text evidence="2">The sequence shown here is derived from an EMBL/GenBank/DDBJ whole genome shotgun (WGS) entry which is preliminary data.</text>
</comment>
<dbReference type="AlphaFoldDB" id="A0A438F9J6"/>
<evidence type="ECO:0000313" key="4">
    <source>
        <dbReference type="Proteomes" id="UP000288805"/>
    </source>
</evidence>
<dbReference type="Proteomes" id="UP000288805">
    <property type="component" value="Unassembled WGS sequence"/>
</dbReference>
<dbReference type="EMBL" id="QGNW01001073">
    <property type="protein sequence ID" value="RVW56604.1"/>
    <property type="molecule type" value="Genomic_DNA"/>
</dbReference>
<name>A0A438F9J6_VITVI</name>
<dbReference type="EMBL" id="QGNW01000684">
    <property type="protein sequence ID" value="RVW65774.1"/>
    <property type="molecule type" value="Genomic_DNA"/>
</dbReference>
<dbReference type="PANTHER" id="PTHR33356">
    <property type="entry name" value="TIP41-LIKE PROTEIN"/>
    <property type="match status" value="1"/>
</dbReference>
<organism evidence="2 4">
    <name type="scientific">Vitis vinifera</name>
    <name type="common">Grape</name>
    <dbReference type="NCBI Taxonomy" id="29760"/>
    <lineage>
        <taxon>Eukaryota</taxon>
        <taxon>Viridiplantae</taxon>
        <taxon>Streptophyta</taxon>
        <taxon>Embryophyta</taxon>
        <taxon>Tracheophyta</taxon>
        <taxon>Spermatophyta</taxon>
        <taxon>Magnoliopsida</taxon>
        <taxon>eudicotyledons</taxon>
        <taxon>Gunneridae</taxon>
        <taxon>Pentapetalae</taxon>
        <taxon>rosids</taxon>
        <taxon>Vitales</taxon>
        <taxon>Vitaceae</taxon>
        <taxon>Viteae</taxon>
        <taxon>Vitis</taxon>
    </lineage>
</organism>
<reference evidence="2 4" key="1">
    <citation type="journal article" date="2018" name="PLoS Genet.">
        <title>Population sequencing reveals clonal diversity and ancestral inbreeding in the grapevine cultivar Chardonnay.</title>
        <authorList>
            <person name="Roach M.J."/>
            <person name="Johnson D.L."/>
            <person name="Bohlmann J."/>
            <person name="van Vuuren H.J."/>
            <person name="Jones S.J."/>
            <person name="Pretorius I.S."/>
            <person name="Schmidt S.A."/>
            <person name="Borneman A.R."/>
        </authorList>
    </citation>
    <scope>NUCLEOTIDE SEQUENCE [LARGE SCALE GENOMIC DNA]</scope>
    <source>
        <strain evidence="4">cv. Chardonnay</strain>
        <strain evidence="2">I10V1</strain>
        <tissue evidence="2">Leaf</tissue>
    </source>
</reference>
<accession>A0A438F9J6</accession>
<protein>
    <submittedName>
        <fullName evidence="2">Uncharacterized protein</fullName>
    </submittedName>
</protein>
<feature type="region of interest" description="Disordered" evidence="1">
    <location>
        <begin position="321"/>
        <end position="360"/>
    </location>
</feature>
<evidence type="ECO:0000313" key="2">
    <source>
        <dbReference type="EMBL" id="RVW56604.1"/>
    </source>
</evidence>
<proteinExistence type="predicted"/>
<gene>
    <name evidence="3" type="ORF">CK203_007548</name>
    <name evidence="2" type="ORF">CK203_075129</name>
</gene>
<dbReference type="PANTHER" id="PTHR33356:SF16">
    <property type="entry name" value="G PATCH DOMAIN PROTEIN"/>
    <property type="match status" value="1"/>
</dbReference>
<evidence type="ECO:0000313" key="3">
    <source>
        <dbReference type="EMBL" id="RVW65774.1"/>
    </source>
</evidence>
<evidence type="ECO:0000256" key="1">
    <source>
        <dbReference type="SAM" id="MobiDB-lite"/>
    </source>
</evidence>